<sequence length="52" mass="5909">MRWPSGLDLRTWSLESQLTDLSLEIQDLLESDFTINFDHAIPFTGGSSIKLI</sequence>
<proteinExistence type="predicted"/>
<reference evidence="1" key="1">
    <citation type="submission" date="2021-06" db="EMBL/GenBank/DDBJ databases">
        <authorList>
            <person name="Kallberg Y."/>
            <person name="Tangrot J."/>
            <person name="Rosling A."/>
        </authorList>
    </citation>
    <scope>NUCLEOTIDE SEQUENCE</scope>
    <source>
        <strain evidence="1">AZ414A</strain>
    </source>
</reference>
<keyword evidence="2" id="KW-1185">Reference proteome</keyword>
<evidence type="ECO:0000313" key="2">
    <source>
        <dbReference type="Proteomes" id="UP000789706"/>
    </source>
</evidence>
<accession>A0A9N9BQA0</accession>
<dbReference type="Proteomes" id="UP000789706">
    <property type="component" value="Unassembled WGS sequence"/>
</dbReference>
<evidence type="ECO:0000313" key="1">
    <source>
        <dbReference type="EMBL" id="CAG8575982.1"/>
    </source>
</evidence>
<dbReference type="EMBL" id="CAJVPK010001201">
    <property type="protein sequence ID" value="CAG8575982.1"/>
    <property type="molecule type" value="Genomic_DNA"/>
</dbReference>
<dbReference type="AlphaFoldDB" id="A0A9N9BQA0"/>
<protein>
    <submittedName>
        <fullName evidence="1">10187_t:CDS:1</fullName>
    </submittedName>
</protein>
<gene>
    <name evidence="1" type="ORF">DEBURN_LOCUS8325</name>
</gene>
<organism evidence="1 2">
    <name type="scientific">Diversispora eburnea</name>
    <dbReference type="NCBI Taxonomy" id="1213867"/>
    <lineage>
        <taxon>Eukaryota</taxon>
        <taxon>Fungi</taxon>
        <taxon>Fungi incertae sedis</taxon>
        <taxon>Mucoromycota</taxon>
        <taxon>Glomeromycotina</taxon>
        <taxon>Glomeromycetes</taxon>
        <taxon>Diversisporales</taxon>
        <taxon>Diversisporaceae</taxon>
        <taxon>Diversispora</taxon>
    </lineage>
</organism>
<name>A0A9N9BQA0_9GLOM</name>
<comment type="caution">
    <text evidence="1">The sequence shown here is derived from an EMBL/GenBank/DDBJ whole genome shotgun (WGS) entry which is preliminary data.</text>
</comment>